<dbReference type="Proteomes" id="UP001597046">
    <property type="component" value="Unassembled WGS sequence"/>
</dbReference>
<proteinExistence type="predicted"/>
<dbReference type="PANTHER" id="PTHR34070">
    <property type="entry name" value="ARMADILLO-TYPE FOLD"/>
    <property type="match status" value="1"/>
</dbReference>
<dbReference type="EMBL" id="JBHTKH010000001">
    <property type="protein sequence ID" value="MFD1053007.1"/>
    <property type="molecule type" value="Genomic_DNA"/>
</dbReference>
<sequence length="231" mass="25322">MAGASTAAAVVAELEQERTEADLAKVQARLAEGEAAFGVRMGTLFAIAKTNTGLPLAEVQRLLAHPAYEPRLAAFCILDFKARRKRIGAHERGTLARTYLGHHHAITSWDMVDRAAPRVIGLWLAGKDKQLLHDLAGSADPLRRRTAMTAPLGLLDTTDVEAGYEIAETLHADRDPLVHKPVGIFLKHAGDRDRDRLVTFLEQHAGAMPRPAVRLAVEKLPSDLRSRWVGR</sequence>
<dbReference type="Gene3D" id="1.25.10.90">
    <property type="match status" value="1"/>
</dbReference>
<gene>
    <name evidence="1" type="ORF">ACFQ2V_01710</name>
</gene>
<protein>
    <submittedName>
        <fullName evidence="1">DNA alkylation repair protein</fullName>
    </submittedName>
</protein>
<comment type="caution">
    <text evidence="1">The sequence shown here is derived from an EMBL/GenBank/DDBJ whole genome shotgun (WGS) entry which is preliminary data.</text>
</comment>
<dbReference type="CDD" id="cd06561">
    <property type="entry name" value="AlkD_like"/>
    <property type="match status" value="1"/>
</dbReference>
<reference evidence="2" key="1">
    <citation type="journal article" date="2019" name="Int. J. Syst. Evol. Microbiol.">
        <title>The Global Catalogue of Microorganisms (GCM) 10K type strain sequencing project: providing services to taxonomists for standard genome sequencing and annotation.</title>
        <authorList>
            <consortium name="The Broad Institute Genomics Platform"/>
            <consortium name="The Broad Institute Genome Sequencing Center for Infectious Disease"/>
            <person name="Wu L."/>
            <person name="Ma J."/>
        </authorList>
    </citation>
    <scope>NUCLEOTIDE SEQUENCE [LARGE SCALE GENOMIC DNA]</scope>
    <source>
        <strain evidence="2">CCUG 57508</strain>
    </source>
</reference>
<organism evidence="1 2">
    <name type="scientific">Terrabacter terrigena</name>
    <dbReference type="NCBI Taxonomy" id="574718"/>
    <lineage>
        <taxon>Bacteria</taxon>
        <taxon>Bacillati</taxon>
        <taxon>Actinomycetota</taxon>
        <taxon>Actinomycetes</taxon>
        <taxon>Micrococcales</taxon>
        <taxon>Intrasporangiaceae</taxon>
        <taxon>Terrabacter</taxon>
    </lineage>
</organism>
<dbReference type="PANTHER" id="PTHR34070:SF1">
    <property type="entry name" value="DNA ALKYLATION REPAIR PROTEIN"/>
    <property type="match status" value="1"/>
</dbReference>
<dbReference type="RefSeq" id="WP_386050189.1">
    <property type="nucleotide sequence ID" value="NZ_JBHTKH010000001.1"/>
</dbReference>
<evidence type="ECO:0000313" key="2">
    <source>
        <dbReference type="Proteomes" id="UP001597046"/>
    </source>
</evidence>
<dbReference type="InterPro" id="IPR014825">
    <property type="entry name" value="DNA_alkylation"/>
</dbReference>
<name>A0ABW3MRZ8_9MICO</name>
<dbReference type="InterPro" id="IPR016024">
    <property type="entry name" value="ARM-type_fold"/>
</dbReference>
<dbReference type="Pfam" id="PF08713">
    <property type="entry name" value="DNA_alkylation"/>
    <property type="match status" value="1"/>
</dbReference>
<dbReference type="SUPFAM" id="SSF48371">
    <property type="entry name" value="ARM repeat"/>
    <property type="match status" value="1"/>
</dbReference>
<keyword evidence="2" id="KW-1185">Reference proteome</keyword>
<accession>A0ABW3MRZ8</accession>
<evidence type="ECO:0000313" key="1">
    <source>
        <dbReference type="EMBL" id="MFD1053007.1"/>
    </source>
</evidence>